<feature type="transmembrane region" description="Helical" evidence="7">
    <location>
        <begin position="398"/>
        <end position="418"/>
    </location>
</feature>
<feature type="region of interest" description="Disordered" evidence="6">
    <location>
        <begin position="53"/>
        <end position="83"/>
    </location>
</feature>
<dbReference type="Pfam" id="PF01545">
    <property type="entry name" value="Cation_efflux"/>
    <property type="match status" value="1"/>
</dbReference>
<dbReference type="Proteomes" id="UP001302812">
    <property type="component" value="Unassembled WGS sequence"/>
</dbReference>
<evidence type="ECO:0000256" key="5">
    <source>
        <dbReference type="ARBA" id="ARBA00023136"/>
    </source>
</evidence>
<dbReference type="InterPro" id="IPR036837">
    <property type="entry name" value="Cation_efflux_CTD_sf"/>
</dbReference>
<dbReference type="GO" id="GO:0030003">
    <property type="term" value="P:intracellular monoatomic cation homeostasis"/>
    <property type="evidence" value="ECO:0007669"/>
    <property type="project" value="UniProtKB-ARBA"/>
</dbReference>
<sequence>MASPTASRPAALPRLPGGSFLLLQDEPPRTPLSLSHGALASLIKNNPAAALASPFGRDDDDGINHGHGHGHSHGPEDESHHRDERRMSAILNSSNMRSMRLIGNSNPRYRWERYWKTEAELAKMPKHIRAYYERVNYLVQQYLYIDRLLDSSLPHDLLNEYNDMPVSAFSGGVEIPATIAGGSSATSKREPPRKVKRTPKDIYRPTETTPLISSPCAVDDGNDDGYGFGNEDADVETGRSKHEIPWLQDDVVDSDAPIVTLAIYVNFAANAILLAGKIAVIVSVPSVSVLASLVDALLDFLSTAIVWVTTWLIRKQDHYRYPVGRRRLEPLGVLVFSVIMITSFVQVALEAIQRLASPDHEIIKLGIPAIAIMLGTIVIKGMCWLWCRLVNNSSVQALAADASTDVIFNAGSIAFPLVGFYAGIWWLDALGGLLLSLVVIINWSQTSFEHIRHLSGFSATADQRNILLYLTMRFAKTIKQIQGLQAYHAGDKLIVEVDIVLDASTPLKDSHDLAESLQYVLESVPIVDRAFVHVDYATYNLPTHMSQQIT</sequence>
<dbReference type="InterPro" id="IPR002524">
    <property type="entry name" value="Cation_efflux"/>
</dbReference>
<dbReference type="GO" id="GO:0016020">
    <property type="term" value="C:membrane"/>
    <property type="evidence" value="ECO:0007669"/>
    <property type="project" value="UniProtKB-SubCell"/>
</dbReference>
<dbReference type="AlphaFoldDB" id="A0AAN6YXE0"/>
<dbReference type="GeneID" id="89934908"/>
<dbReference type="PANTHER" id="PTHR43840">
    <property type="entry name" value="MITOCHONDRIAL METAL TRANSPORTER 1-RELATED"/>
    <property type="match status" value="1"/>
</dbReference>
<protein>
    <recommendedName>
        <fullName evidence="12">Cation efflux protein cytoplasmic domain-containing protein</fullName>
    </recommendedName>
</protein>
<keyword evidence="2" id="KW-0813">Transport</keyword>
<comment type="caution">
    <text evidence="10">The sequence shown here is derived from an EMBL/GenBank/DDBJ whole genome shotgun (WGS) entry which is preliminary data.</text>
</comment>
<evidence type="ECO:0000256" key="3">
    <source>
        <dbReference type="ARBA" id="ARBA00022692"/>
    </source>
</evidence>
<feature type="region of interest" description="Disordered" evidence="6">
    <location>
        <begin position="1"/>
        <end position="24"/>
    </location>
</feature>
<evidence type="ECO:0000256" key="1">
    <source>
        <dbReference type="ARBA" id="ARBA00004141"/>
    </source>
</evidence>
<evidence type="ECO:0008006" key="12">
    <source>
        <dbReference type="Google" id="ProtNLM"/>
    </source>
</evidence>
<dbReference type="GO" id="GO:0098771">
    <property type="term" value="P:inorganic ion homeostasis"/>
    <property type="evidence" value="ECO:0007669"/>
    <property type="project" value="UniProtKB-ARBA"/>
</dbReference>
<keyword evidence="5 7" id="KW-0472">Membrane</keyword>
<evidence type="ECO:0000256" key="4">
    <source>
        <dbReference type="ARBA" id="ARBA00022989"/>
    </source>
</evidence>
<evidence type="ECO:0000313" key="10">
    <source>
        <dbReference type="EMBL" id="KAK4117053.1"/>
    </source>
</evidence>
<gene>
    <name evidence="10" type="ORF">N656DRAFT_699379</name>
</gene>
<dbReference type="GO" id="GO:0008324">
    <property type="term" value="F:monoatomic cation transmembrane transporter activity"/>
    <property type="evidence" value="ECO:0007669"/>
    <property type="project" value="InterPro"/>
</dbReference>
<dbReference type="PANTHER" id="PTHR43840:SF4">
    <property type="entry name" value="CDF DIVALENT METAL CATION TRANSPORTER (EUROFUNG)"/>
    <property type="match status" value="1"/>
</dbReference>
<dbReference type="FunFam" id="1.20.1510.10:FF:000005">
    <property type="entry name" value="Putative Cation diffusion facilitator 1"/>
    <property type="match status" value="1"/>
</dbReference>
<feature type="domain" description="Cation efflux protein transmembrane" evidence="8">
    <location>
        <begin position="264"/>
        <end position="454"/>
    </location>
</feature>
<feature type="transmembrane region" description="Helical" evidence="7">
    <location>
        <begin position="290"/>
        <end position="313"/>
    </location>
</feature>
<dbReference type="EMBL" id="MU853332">
    <property type="protein sequence ID" value="KAK4117053.1"/>
    <property type="molecule type" value="Genomic_DNA"/>
</dbReference>
<dbReference type="Pfam" id="PF16916">
    <property type="entry name" value="ZT_dimer"/>
    <property type="match status" value="1"/>
</dbReference>
<dbReference type="FunFam" id="3.30.70.1350:FF:000004">
    <property type="entry name" value="Cation diffusion facilitator 10"/>
    <property type="match status" value="1"/>
</dbReference>
<name>A0AAN6YXE0_9PEZI</name>
<accession>A0AAN6YXE0</accession>
<dbReference type="InterPro" id="IPR050291">
    <property type="entry name" value="CDF_Transporter"/>
</dbReference>
<evidence type="ECO:0000259" key="8">
    <source>
        <dbReference type="Pfam" id="PF01545"/>
    </source>
</evidence>
<comment type="subcellular location">
    <subcellularLocation>
        <location evidence="1">Membrane</location>
        <topology evidence="1">Multi-pass membrane protein</topology>
    </subcellularLocation>
</comment>
<dbReference type="RefSeq" id="XP_064674623.1">
    <property type="nucleotide sequence ID" value="XM_064810783.1"/>
</dbReference>
<keyword evidence="11" id="KW-1185">Reference proteome</keyword>
<evidence type="ECO:0000256" key="6">
    <source>
        <dbReference type="SAM" id="MobiDB-lite"/>
    </source>
</evidence>
<feature type="transmembrane region" description="Helical" evidence="7">
    <location>
        <begin position="365"/>
        <end position="386"/>
    </location>
</feature>
<dbReference type="Gene3D" id="3.30.70.1350">
    <property type="entry name" value="Cation efflux protein, cytoplasmic domain"/>
    <property type="match status" value="1"/>
</dbReference>
<dbReference type="NCBIfam" id="TIGR01297">
    <property type="entry name" value="CDF"/>
    <property type="match status" value="1"/>
</dbReference>
<keyword evidence="4 7" id="KW-1133">Transmembrane helix</keyword>
<dbReference type="SUPFAM" id="SSF160240">
    <property type="entry name" value="Cation efflux protein cytoplasmic domain-like"/>
    <property type="match status" value="1"/>
</dbReference>
<evidence type="ECO:0000313" key="11">
    <source>
        <dbReference type="Proteomes" id="UP001302812"/>
    </source>
</evidence>
<reference evidence="10" key="1">
    <citation type="journal article" date="2023" name="Mol. Phylogenet. Evol.">
        <title>Genome-scale phylogeny and comparative genomics of the fungal order Sordariales.</title>
        <authorList>
            <person name="Hensen N."/>
            <person name="Bonometti L."/>
            <person name="Westerberg I."/>
            <person name="Brannstrom I.O."/>
            <person name="Guillou S."/>
            <person name="Cros-Aarteil S."/>
            <person name="Calhoun S."/>
            <person name="Haridas S."/>
            <person name="Kuo A."/>
            <person name="Mondo S."/>
            <person name="Pangilinan J."/>
            <person name="Riley R."/>
            <person name="LaButti K."/>
            <person name="Andreopoulos B."/>
            <person name="Lipzen A."/>
            <person name="Chen C."/>
            <person name="Yan M."/>
            <person name="Daum C."/>
            <person name="Ng V."/>
            <person name="Clum A."/>
            <person name="Steindorff A."/>
            <person name="Ohm R.A."/>
            <person name="Martin F."/>
            <person name="Silar P."/>
            <person name="Natvig D.O."/>
            <person name="Lalanne C."/>
            <person name="Gautier V."/>
            <person name="Ament-Velasquez S.L."/>
            <person name="Kruys A."/>
            <person name="Hutchinson M.I."/>
            <person name="Powell A.J."/>
            <person name="Barry K."/>
            <person name="Miller A.N."/>
            <person name="Grigoriev I.V."/>
            <person name="Debuchy R."/>
            <person name="Gladieux P."/>
            <person name="Hiltunen Thoren M."/>
            <person name="Johannesson H."/>
        </authorList>
    </citation>
    <scope>NUCLEOTIDE SEQUENCE</scope>
    <source>
        <strain evidence="10">CBS 508.74</strain>
    </source>
</reference>
<dbReference type="InterPro" id="IPR027470">
    <property type="entry name" value="Cation_efflux_CTD"/>
</dbReference>
<dbReference type="Gene3D" id="1.20.1510.10">
    <property type="entry name" value="Cation efflux protein transmembrane domain"/>
    <property type="match status" value="1"/>
</dbReference>
<feature type="compositionally biased region" description="Basic and acidic residues" evidence="6">
    <location>
        <begin position="73"/>
        <end position="83"/>
    </location>
</feature>
<feature type="domain" description="Cation efflux protein cytoplasmic" evidence="9">
    <location>
        <begin position="477"/>
        <end position="535"/>
    </location>
</feature>
<evidence type="ECO:0000256" key="2">
    <source>
        <dbReference type="ARBA" id="ARBA00022448"/>
    </source>
</evidence>
<dbReference type="InterPro" id="IPR058533">
    <property type="entry name" value="Cation_efflux_TM"/>
</dbReference>
<evidence type="ECO:0000256" key="7">
    <source>
        <dbReference type="SAM" id="Phobius"/>
    </source>
</evidence>
<reference evidence="10" key="2">
    <citation type="submission" date="2023-05" db="EMBL/GenBank/DDBJ databases">
        <authorList>
            <consortium name="Lawrence Berkeley National Laboratory"/>
            <person name="Steindorff A."/>
            <person name="Hensen N."/>
            <person name="Bonometti L."/>
            <person name="Westerberg I."/>
            <person name="Brannstrom I.O."/>
            <person name="Guillou S."/>
            <person name="Cros-Aarteil S."/>
            <person name="Calhoun S."/>
            <person name="Haridas S."/>
            <person name="Kuo A."/>
            <person name="Mondo S."/>
            <person name="Pangilinan J."/>
            <person name="Riley R."/>
            <person name="Labutti K."/>
            <person name="Andreopoulos B."/>
            <person name="Lipzen A."/>
            <person name="Chen C."/>
            <person name="Yanf M."/>
            <person name="Daum C."/>
            <person name="Ng V."/>
            <person name="Clum A."/>
            <person name="Ohm R."/>
            <person name="Martin F."/>
            <person name="Silar P."/>
            <person name="Natvig D."/>
            <person name="Lalanne C."/>
            <person name="Gautier V."/>
            <person name="Ament-Velasquez S.L."/>
            <person name="Kruys A."/>
            <person name="Hutchinson M.I."/>
            <person name="Powell A.J."/>
            <person name="Barry K."/>
            <person name="Miller A.N."/>
            <person name="Grigoriev I.V."/>
            <person name="Debuchy R."/>
            <person name="Gladieux P."/>
            <person name="Thoren M.H."/>
            <person name="Johannesson H."/>
        </authorList>
    </citation>
    <scope>NUCLEOTIDE SEQUENCE</scope>
    <source>
        <strain evidence="10">CBS 508.74</strain>
    </source>
</reference>
<keyword evidence="3 7" id="KW-0812">Transmembrane</keyword>
<feature type="transmembrane region" description="Helical" evidence="7">
    <location>
        <begin position="261"/>
        <end position="284"/>
    </location>
</feature>
<proteinExistence type="predicted"/>
<dbReference type="SUPFAM" id="SSF161111">
    <property type="entry name" value="Cation efflux protein transmembrane domain-like"/>
    <property type="match status" value="1"/>
</dbReference>
<organism evidence="10 11">
    <name type="scientific">Canariomyces notabilis</name>
    <dbReference type="NCBI Taxonomy" id="2074819"/>
    <lineage>
        <taxon>Eukaryota</taxon>
        <taxon>Fungi</taxon>
        <taxon>Dikarya</taxon>
        <taxon>Ascomycota</taxon>
        <taxon>Pezizomycotina</taxon>
        <taxon>Sordariomycetes</taxon>
        <taxon>Sordariomycetidae</taxon>
        <taxon>Sordariales</taxon>
        <taxon>Chaetomiaceae</taxon>
        <taxon>Canariomyces</taxon>
    </lineage>
</organism>
<dbReference type="InterPro" id="IPR027469">
    <property type="entry name" value="Cation_efflux_TMD_sf"/>
</dbReference>
<feature type="transmembrane region" description="Helical" evidence="7">
    <location>
        <begin position="333"/>
        <end position="353"/>
    </location>
</feature>
<evidence type="ECO:0000259" key="9">
    <source>
        <dbReference type="Pfam" id="PF16916"/>
    </source>
</evidence>